<sequence length="210" mass="23107">MAVGTAQLVLLNITTIENLTRKTKVWQLAVLIPRPEVIGSSPSDTPKVGFLQVTYGLPGQTSREKSQEIQSSRPLGTPENHNSTEEPSPPSRTFAVLRTQPGENPWDLGKLENFKSVMGDRLWDWFLPLRHSPSRKHDHGDSAFLLGAVVDRMRKEAGHRDDHHITGVTGIQRAMHGRLKAGGTGDTPTVLGIRAKGDDIDGKKRQSPES</sequence>
<comment type="caution">
    <text evidence="2">The sequence shown here is derived from an EMBL/GenBank/DDBJ whole genome shotgun (WGS) entry which is preliminary data.</text>
</comment>
<evidence type="ECO:0000256" key="1">
    <source>
        <dbReference type="SAM" id="MobiDB-lite"/>
    </source>
</evidence>
<dbReference type="AlphaFoldDB" id="A0A9P8IIL0"/>
<name>A0A9P8IIL0_9PEZI</name>
<dbReference type="Proteomes" id="UP000750711">
    <property type="component" value="Unassembled WGS sequence"/>
</dbReference>
<protein>
    <submittedName>
        <fullName evidence="2">Uncharacterized protein</fullName>
    </submittedName>
</protein>
<feature type="region of interest" description="Disordered" evidence="1">
    <location>
        <begin position="59"/>
        <end position="95"/>
    </location>
</feature>
<evidence type="ECO:0000313" key="2">
    <source>
        <dbReference type="EMBL" id="KAH0553440.1"/>
    </source>
</evidence>
<feature type="compositionally biased region" description="Basic and acidic residues" evidence="1">
    <location>
        <begin position="195"/>
        <end position="210"/>
    </location>
</feature>
<evidence type="ECO:0000313" key="3">
    <source>
        <dbReference type="Proteomes" id="UP000750711"/>
    </source>
</evidence>
<feature type="region of interest" description="Disordered" evidence="1">
    <location>
        <begin position="178"/>
        <end position="210"/>
    </location>
</feature>
<organism evidence="2 3">
    <name type="scientific">Trichoglossum hirsutum</name>
    <dbReference type="NCBI Taxonomy" id="265104"/>
    <lineage>
        <taxon>Eukaryota</taxon>
        <taxon>Fungi</taxon>
        <taxon>Dikarya</taxon>
        <taxon>Ascomycota</taxon>
        <taxon>Pezizomycotina</taxon>
        <taxon>Geoglossomycetes</taxon>
        <taxon>Geoglossales</taxon>
        <taxon>Geoglossaceae</taxon>
        <taxon>Trichoglossum</taxon>
    </lineage>
</organism>
<keyword evidence="3" id="KW-1185">Reference proteome</keyword>
<accession>A0A9P8IIL0</accession>
<dbReference type="EMBL" id="JAGHQM010001474">
    <property type="protein sequence ID" value="KAH0553440.1"/>
    <property type="molecule type" value="Genomic_DNA"/>
</dbReference>
<reference evidence="2" key="1">
    <citation type="submission" date="2021-03" db="EMBL/GenBank/DDBJ databases">
        <title>Comparative genomics and phylogenomic investigation of the class Geoglossomycetes provide insights into ecological specialization and systematics.</title>
        <authorList>
            <person name="Melie T."/>
            <person name="Pirro S."/>
            <person name="Miller A.N."/>
            <person name="Quandt A."/>
        </authorList>
    </citation>
    <scope>NUCLEOTIDE SEQUENCE</scope>
    <source>
        <strain evidence="2">CAQ_001_2017</strain>
    </source>
</reference>
<proteinExistence type="predicted"/>
<gene>
    <name evidence="2" type="ORF">GP486_006489</name>
</gene>